<reference evidence="1 2" key="1">
    <citation type="submission" date="2019-06" db="EMBL/GenBank/DDBJ databases">
        <title>A novel bacterium of genus Pontibacter, isolated from marine sediment.</title>
        <authorList>
            <person name="Huang H."/>
            <person name="Mo K."/>
            <person name="Hu Y."/>
        </authorList>
    </citation>
    <scope>NUCLEOTIDE SEQUENCE [LARGE SCALE GENOMIC DNA]</scope>
    <source>
        <strain evidence="1 2">HB172049</strain>
    </source>
</reference>
<dbReference type="AlphaFoldDB" id="A0A501W4A9"/>
<comment type="caution">
    <text evidence="1">The sequence shown here is derived from an EMBL/GenBank/DDBJ whole genome shotgun (WGS) entry which is preliminary data.</text>
</comment>
<gene>
    <name evidence="1" type="ORF">FJM65_12765</name>
</gene>
<dbReference type="Proteomes" id="UP000316727">
    <property type="component" value="Unassembled WGS sequence"/>
</dbReference>
<evidence type="ECO:0000313" key="2">
    <source>
        <dbReference type="Proteomes" id="UP000316727"/>
    </source>
</evidence>
<organism evidence="1 2">
    <name type="scientific">Pontibacter mangrovi</name>
    <dbReference type="NCBI Taxonomy" id="2589816"/>
    <lineage>
        <taxon>Bacteria</taxon>
        <taxon>Pseudomonadati</taxon>
        <taxon>Bacteroidota</taxon>
        <taxon>Cytophagia</taxon>
        <taxon>Cytophagales</taxon>
        <taxon>Hymenobacteraceae</taxon>
        <taxon>Pontibacter</taxon>
    </lineage>
</organism>
<keyword evidence="2" id="KW-1185">Reference proteome</keyword>
<dbReference type="RefSeq" id="WP_140621924.1">
    <property type="nucleotide sequence ID" value="NZ_VFRQ01000006.1"/>
</dbReference>
<name>A0A501W4A9_9BACT</name>
<proteinExistence type="predicted"/>
<sequence length="322" mass="36652">MNIFKSLSQGNGRISETNITSFLSYLLNTSNELNNSFLLLFFQLMDNNSAGSKIGDLLNLKQPTLRERIIYFTNNYVVSAIPEFSIKYDQSEQIADVLVRVSSKRDETDVCYIVIENKIKKASASTWQVSKQYDYFINSADYEQNVPVFSILITTDSAAFSSMHANAVAVNPNSIWLKWTNHTERDNSVESTLRYLIKHEMDAEIPPINLNTQFIIKSFIDYIATEFANRGSGVKNYSFNGFDEVASASLTLNGKNYVLKRFENNMVRVFNEDDEVLDIQVKPLLRDVNLAYGFNIDLFHSTGKAKNTQIFGREIINALNNN</sequence>
<evidence type="ECO:0000313" key="1">
    <source>
        <dbReference type="EMBL" id="TPE43622.1"/>
    </source>
</evidence>
<dbReference type="EMBL" id="VFRQ01000006">
    <property type="protein sequence ID" value="TPE43622.1"/>
    <property type="molecule type" value="Genomic_DNA"/>
</dbReference>
<protein>
    <recommendedName>
        <fullName evidence="3">PD-(D/E)XK nuclease superfamily protein</fullName>
    </recommendedName>
</protein>
<dbReference type="OrthoDB" id="1453311at2"/>
<accession>A0A501W4A9</accession>
<evidence type="ECO:0008006" key="3">
    <source>
        <dbReference type="Google" id="ProtNLM"/>
    </source>
</evidence>